<dbReference type="InterPro" id="IPR005762">
    <property type="entry name" value="MurD"/>
</dbReference>
<evidence type="ECO:0000256" key="12">
    <source>
        <dbReference type="ARBA" id="ARBA00022984"/>
    </source>
</evidence>
<dbReference type="GO" id="GO:0051301">
    <property type="term" value="P:cell division"/>
    <property type="evidence" value="ECO:0007669"/>
    <property type="project" value="UniProtKB-KW"/>
</dbReference>
<evidence type="ECO:0000256" key="3">
    <source>
        <dbReference type="ARBA" id="ARBA00004752"/>
    </source>
</evidence>
<dbReference type="Pfam" id="PF02875">
    <property type="entry name" value="Mur_ligase_C"/>
    <property type="match status" value="1"/>
</dbReference>
<dbReference type="AlphaFoldDB" id="A0A0C1LXA4"/>
<dbReference type="PANTHER" id="PTHR43692:SF1">
    <property type="entry name" value="UDP-N-ACETYLMURAMOYLALANINE--D-GLUTAMATE LIGASE"/>
    <property type="match status" value="1"/>
</dbReference>
<comment type="similarity">
    <text evidence="4 17">Belongs to the MurCDEF family.</text>
</comment>
<dbReference type="EC" id="6.3.2.9" evidence="5 17"/>
<keyword evidence="10 17" id="KW-0067">ATP-binding</keyword>
<dbReference type="Pfam" id="PF21799">
    <property type="entry name" value="MurD-like_N"/>
    <property type="match status" value="1"/>
</dbReference>
<comment type="function">
    <text evidence="1 17 18">Cell wall formation. Catalyzes the addition of glutamate to the nucleotide precursor UDP-N-acetylmuramoyl-L-alanine (UMA).</text>
</comment>
<evidence type="ECO:0000256" key="9">
    <source>
        <dbReference type="ARBA" id="ARBA00022741"/>
    </source>
</evidence>
<evidence type="ECO:0000256" key="14">
    <source>
        <dbReference type="ARBA" id="ARBA00030398"/>
    </source>
</evidence>
<dbReference type="SUPFAM" id="SSF53623">
    <property type="entry name" value="MurD-like peptide ligases, catalytic domain"/>
    <property type="match status" value="1"/>
</dbReference>
<organism evidence="21 22">
    <name type="scientific">Fructilactobacillus fructivorans</name>
    <dbReference type="NCBI Taxonomy" id="1614"/>
    <lineage>
        <taxon>Bacteria</taxon>
        <taxon>Bacillati</taxon>
        <taxon>Bacillota</taxon>
        <taxon>Bacilli</taxon>
        <taxon>Lactobacillales</taxon>
        <taxon>Lactobacillaceae</taxon>
        <taxon>Fructilactobacillus</taxon>
    </lineage>
</organism>
<feature type="binding site" evidence="17">
    <location>
        <begin position="118"/>
        <end position="124"/>
    </location>
    <ligand>
        <name>ATP</name>
        <dbReference type="ChEBI" id="CHEBI:30616"/>
    </ligand>
</feature>
<name>A0A0C1LXA4_9LACO</name>
<dbReference type="PANTHER" id="PTHR43692">
    <property type="entry name" value="UDP-N-ACETYLMURAMOYLALANINE--D-GLUTAMATE LIGASE"/>
    <property type="match status" value="1"/>
</dbReference>
<dbReference type="HAMAP" id="MF_00639">
    <property type="entry name" value="MurD"/>
    <property type="match status" value="1"/>
</dbReference>
<keyword evidence="22" id="KW-1185">Reference proteome</keyword>
<dbReference type="InterPro" id="IPR004101">
    <property type="entry name" value="Mur_ligase_C"/>
</dbReference>
<dbReference type="NCBIfam" id="TIGR01087">
    <property type="entry name" value="murD"/>
    <property type="match status" value="1"/>
</dbReference>
<dbReference type="GO" id="GO:0008764">
    <property type="term" value="F:UDP-N-acetylmuramoylalanine-D-glutamate ligase activity"/>
    <property type="evidence" value="ECO:0007669"/>
    <property type="project" value="UniProtKB-UniRule"/>
</dbReference>
<keyword evidence="17 18" id="KW-0132">Cell division</keyword>
<evidence type="ECO:0000256" key="18">
    <source>
        <dbReference type="RuleBase" id="RU003664"/>
    </source>
</evidence>
<evidence type="ECO:0000256" key="15">
    <source>
        <dbReference type="ARBA" id="ARBA00032324"/>
    </source>
</evidence>
<comment type="subcellular location">
    <subcellularLocation>
        <location evidence="2 17 18">Cytoplasm</location>
    </subcellularLocation>
</comment>
<evidence type="ECO:0000256" key="2">
    <source>
        <dbReference type="ARBA" id="ARBA00004496"/>
    </source>
</evidence>
<evidence type="ECO:0000256" key="11">
    <source>
        <dbReference type="ARBA" id="ARBA00022960"/>
    </source>
</evidence>
<dbReference type="InterPro" id="IPR013221">
    <property type="entry name" value="Mur_ligase_cen"/>
</dbReference>
<dbReference type="GO" id="GO:0008360">
    <property type="term" value="P:regulation of cell shape"/>
    <property type="evidence" value="ECO:0007669"/>
    <property type="project" value="UniProtKB-KW"/>
</dbReference>
<dbReference type="SUPFAM" id="SSF51984">
    <property type="entry name" value="MurCD N-terminal domain"/>
    <property type="match status" value="1"/>
</dbReference>
<evidence type="ECO:0000256" key="7">
    <source>
        <dbReference type="ARBA" id="ARBA00022490"/>
    </source>
</evidence>
<dbReference type="GO" id="GO:0005524">
    <property type="term" value="F:ATP binding"/>
    <property type="evidence" value="ECO:0007669"/>
    <property type="project" value="UniProtKB-UniRule"/>
</dbReference>
<keyword evidence="9 17" id="KW-0547">Nucleotide-binding</keyword>
<dbReference type="InterPro" id="IPR036565">
    <property type="entry name" value="Mur-like_cat_sf"/>
</dbReference>
<proteinExistence type="inferred from homology"/>
<dbReference type="Proteomes" id="UP000031397">
    <property type="component" value="Unassembled WGS sequence"/>
</dbReference>
<evidence type="ECO:0000256" key="17">
    <source>
        <dbReference type="HAMAP-Rule" id="MF_00639"/>
    </source>
</evidence>
<dbReference type="RefSeq" id="WP_039144908.1">
    <property type="nucleotide sequence ID" value="NZ_JOJZ01000021.1"/>
</dbReference>
<evidence type="ECO:0000256" key="16">
    <source>
        <dbReference type="ARBA" id="ARBA00047632"/>
    </source>
</evidence>
<dbReference type="GO" id="GO:0005737">
    <property type="term" value="C:cytoplasm"/>
    <property type="evidence" value="ECO:0007669"/>
    <property type="project" value="UniProtKB-SubCell"/>
</dbReference>
<dbReference type="GO" id="GO:0009252">
    <property type="term" value="P:peptidoglycan biosynthetic process"/>
    <property type="evidence" value="ECO:0007669"/>
    <property type="project" value="UniProtKB-UniRule"/>
</dbReference>
<comment type="caution">
    <text evidence="21">The sequence shown here is derived from an EMBL/GenBank/DDBJ whole genome shotgun (WGS) entry which is preliminary data.</text>
</comment>
<dbReference type="Pfam" id="PF08245">
    <property type="entry name" value="Mur_ligase_M"/>
    <property type="match status" value="1"/>
</dbReference>
<evidence type="ECO:0000259" key="19">
    <source>
        <dbReference type="Pfam" id="PF02875"/>
    </source>
</evidence>
<evidence type="ECO:0000256" key="13">
    <source>
        <dbReference type="ARBA" id="ARBA00023316"/>
    </source>
</evidence>
<evidence type="ECO:0000313" key="22">
    <source>
        <dbReference type="Proteomes" id="UP000031397"/>
    </source>
</evidence>
<dbReference type="PATRIC" id="fig|1614.7.peg.1094"/>
<keyword evidence="13 17" id="KW-0961">Cell wall biogenesis/degradation</keyword>
<sequence>MKKVDDYKNKNVLVFGAGMSGTNAAELLVKLGAKVTLTDAKPADQIKAYNDLQNDGVKVVAGKSPVSLLDGMDLMVKNPGIPYDNELVKAAQSRNIPIIVELELAAEVSEAPLVGVTGSNGKTTTTTMITKMLQAGKQHGTALDGGNIGIPATKVAQEVTKEDVLVLEISSFMLLGTPKLHPHIAVITNIFSNHLDYHKTRENYVNAKMQITKNQTKNDYLVINFDSEEWRELSKRSKAQIIPFSLTDHYQNGAYVSDGDIYFKDEFIMHKKDIRVPGEQNVQNALAAIAVAKLYEIPTEAIVSVLKNFGGVRHRVQYVLTADNREFYNDSKATDIEATQMALRGFDEPIVLLAGGLDRGYTFDKLVPDFKDSLAGIVLFGQTADLLEEAAKKAGVPQIKKVKNLDEAVPEAFKMSKPGDIVLLSPANASWDQFATYRDRGDKFIKDVEKLTGKKETN</sequence>
<evidence type="ECO:0000256" key="8">
    <source>
        <dbReference type="ARBA" id="ARBA00022598"/>
    </source>
</evidence>
<comment type="pathway">
    <text evidence="3 17 18">Cell wall biogenesis; peptidoglycan biosynthesis.</text>
</comment>
<dbReference type="EMBL" id="JOJZ01000021">
    <property type="protein sequence ID" value="KID41305.1"/>
    <property type="molecule type" value="Genomic_DNA"/>
</dbReference>
<keyword evidence="12 17" id="KW-0573">Peptidoglycan synthesis</keyword>
<evidence type="ECO:0000256" key="1">
    <source>
        <dbReference type="ARBA" id="ARBA00002734"/>
    </source>
</evidence>
<dbReference type="Gene3D" id="3.90.190.20">
    <property type="entry name" value="Mur ligase, C-terminal domain"/>
    <property type="match status" value="1"/>
</dbReference>
<dbReference type="OrthoDB" id="9809796at2"/>
<evidence type="ECO:0000256" key="10">
    <source>
        <dbReference type="ARBA" id="ARBA00022840"/>
    </source>
</evidence>
<evidence type="ECO:0000256" key="4">
    <source>
        <dbReference type="ARBA" id="ARBA00010416"/>
    </source>
</evidence>
<comment type="catalytic activity">
    <reaction evidence="16 17 18">
        <text>UDP-N-acetyl-alpha-D-muramoyl-L-alanine + D-glutamate + ATP = UDP-N-acetyl-alpha-D-muramoyl-L-alanyl-D-glutamate + ADP + phosphate + H(+)</text>
        <dbReference type="Rhea" id="RHEA:16429"/>
        <dbReference type="ChEBI" id="CHEBI:15378"/>
        <dbReference type="ChEBI" id="CHEBI:29986"/>
        <dbReference type="ChEBI" id="CHEBI:30616"/>
        <dbReference type="ChEBI" id="CHEBI:43474"/>
        <dbReference type="ChEBI" id="CHEBI:83898"/>
        <dbReference type="ChEBI" id="CHEBI:83900"/>
        <dbReference type="ChEBI" id="CHEBI:456216"/>
        <dbReference type="EC" id="6.3.2.9"/>
    </reaction>
</comment>
<keyword evidence="8 17" id="KW-0436">Ligase</keyword>
<dbReference type="GO" id="GO:0071555">
    <property type="term" value="P:cell wall organization"/>
    <property type="evidence" value="ECO:0007669"/>
    <property type="project" value="UniProtKB-KW"/>
</dbReference>
<feature type="domain" description="Mur ligase central" evidence="20">
    <location>
        <begin position="116"/>
        <end position="292"/>
    </location>
</feature>
<evidence type="ECO:0000256" key="5">
    <source>
        <dbReference type="ARBA" id="ARBA00012212"/>
    </source>
</evidence>
<accession>A0A0C1LXA4</accession>
<dbReference type="Gene3D" id="3.40.50.720">
    <property type="entry name" value="NAD(P)-binding Rossmann-like Domain"/>
    <property type="match status" value="1"/>
</dbReference>
<keyword evidence="7 17" id="KW-0963">Cytoplasm</keyword>
<keyword evidence="11 17" id="KW-0133">Cell shape</keyword>
<dbReference type="SUPFAM" id="SSF53244">
    <property type="entry name" value="MurD-like peptide ligases, peptide-binding domain"/>
    <property type="match status" value="1"/>
</dbReference>
<dbReference type="UniPathway" id="UPA00219"/>
<reference evidence="21 22" key="1">
    <citation type="submission" date="2014-06" db="EMBL/GenBank/DDBJ databases">
        <title>Functional and comparative genomic analyses of the Drosophila gut microbiota identify candidate symbiosis factors.</title>
        <authorList>
            <person name="Newell P.D."/>
            <person name="Chaston J.M."/>
            <person name="Douglas A.E."/>
        </authorList>
    </citation>
    <scope>NUCLEOTIDE SEQUENCE [LARGE SCALE GENOMIC DNA]</scope>
    <source>
        <strain evidence="21 22">DmCS_002</strain>
    </source>
</reference>
<evidence type="ECO:0000313" key="21">
    <source>
        <dbReference type="EMBL" id="KID41305.1"/>
    </source>
</evidence>
<gene>
    <name evidence="17" type="primary">murD</name>
    <name evidence="21" type="ORF">LfDm3_1150</name>
</gene>
<dbReference type="Gene3D" id="3.40.1190.10">
    <property type="entry name" value="Mur-like, catalytic domain"/>
    <property type="match status" value="1"/>
</dbReference>
<evidence type="ECO:0000259" key="20">
    <source>
        <dbReference type="Pfam" id="PF08245"/>
    </source>
</evidence>
<protein>
    <recommendedName>
        <fullName evidence="6 17">UDP-N-acetylmuramoylalanine--D-glutamate ligase</fullName>
        <ecNumber evidence="5 17">6.3.2.9</ecNumber>
    </recommendedName>
    <alternativeName>
        <fullName evidence="15 17">D-glutamic acid-adding enzyme</fullName>
    </alternativeName>
    <alternativeName>
        <fullName evidence="14 17">UDP-N-acetylmuramoyl-L-alanyl-D-glutamate synthetase</fullName>
    </alternativeName>
</protein>
<keyword evidence="17 18" id="KW-0131">Cell cycle</keyword>
<dbReference type="InterPro" id="IPR036615">
    <property type="entry name" value="Mur_ligase_C_dom_sf"/>
</dbReference>
<dbReference type="GeneID" id="74913811"/>
<evidence type="ECO:0000256" key="6">
    <source>
        <dbReference type="ARBA" id="ARBA00015655"/>
    </source>
</evidence>
<feature type="domain" description="Mur ligase C-terminal" evidence="19">
    <location>
        <begin position="314"/>
        <end position="427"/>
    </location>
</feature>